<dbReference type="InterPro" id="IPR012291">
    <property type="entry name" value="CBM2_carb-bd_dom_sf"/>
</dbReference>
<evidence type="ECO:0000259" key="3">
    <source>
        <dbReference type="PROSITE" id="PS51173"/>
    </source>
</evidence>
<feature type="region of interest" description="Disordered" evidence="2">
    <location>
        <begin position="144"/>
        <end position="168"/>
    </location>
</feature>
<gene>
    <name evidence="4" type="ORF">SAMN06295900_11589</name>
</gene>
<evidence type="ECO:0000313" key="4">
    <source>
        <dbReference type="EMBL" id="SMF68535.1"/>
    </source>
</evidence>
<name>A0A1X7GEJ9_TRICW</name>
<reference evidence="5" key="1">
    <citation type="submission" date="2017-04" db="EMBL/GenBank/DDBJ databases">
        <authorList>
            <person name="Varghese N."/>
            <person name="Submissions S."/>
        </authorList>
    </citation>
    <scope>NUCLEOTIDE SEQUENCE [LARGE SCALE GENOMIC DNA]</scope>
    <source>
        <strain evidence="5">Ballard 720</strain>
    </source>
</reference>
<dbReference type="EMBL" id="FXAH01000015">
    <property type="protein sequence ID" value="SMF68535.1"/>
    <property type="molecule type" value="Genomic_DNA"/>
</dbReference>
<dbReference type="SUPFAM" id="SSF49590">
    <property type="entry name" value="PHL pollen allergen"/>
    <property type="match status" value="1"/>
</dbReference>
<dbReference type="PROSITE" id="PS51173">
    <property type="entry name" value="CBM2"/>
    <property type="match status" value="1"/>
</dbReference>
<evidence type="ECO:0000256" key="2">
    <source>
        <dbReference type="SAM" id="MobiDB-lite"/>
    </source>
</evidence>
<sequence length="247" mass="25535">MRVDNSCPGCAAGNVDLSQEAFALISPIGAGQIPISWKYVSCAPPTMKLYFKEGSSQWWTAVQVRDHRNPVASLAYRASGSTGAYIPLERQTYNYFLAPSGMGPGPYDLQITDVFGQTITATGVALAVTTEIDLGQQFPALLPSADGSSSGSSGGSGDSGSTATQPATASVSVANDWGQGYCSNVTVTNPNTVPLTWTVSFASAGTIYTSWNATLSQSGGTVTASGVAWNQVLQAGANTSFGFCANR</sequence>
<dbReference type="GO" id="GO:0030247">
    <property type="term" value="F:polysaccharide binding"/>
    <property type="evidence" value="ECO:0007669"/>
    <property type="project" value="UniProtKB-UniRule"/>
</dbReference>
<dbReference type="InterPro" id="IPR001919">
    <property type="entry name" value="CBD2"/>
</dbReference>
<dbReference type="NCBIfam" id="NF041144">
    <property type="entry name" value="expansin_EXLX1"/>
    <property type="match status" value="1"/>
</dbReference>
<dbReference type="Pfam" id="PF00553">
    <property type="entry name" value="CBM_2"/>
    <property type="match status" value="1"/>
</dbReference>
<dbReference type="Gene3D" id="2.60.40.290">
    <property type="match status" value="1"/>
</dbReference>
<dbReference type="AlphaFoldDB" id="A0A1X7GEJ9"/>
<dbReference type="GO" id="GO:0004553">
    <property type="term" value="F:hydrolase activity, hydrolyzing O-glycosyl compounds"/>
    <property type="evidence" value="ECO:0007669"/>
    <property type="project" value="InterPro"/>
</dbReference>
<dbReference type="InterPro" id="IPR051477">
    <property type="entry name" value="Expansin_CellWall"/>
</dbReference>
<accession>A0A1X7GEJ9</accession>
<dbReference type="InterPro" id="IPR049818">
    <property type="entry name" value="Expansin_EXLX1-like"/>
</dbReference>
<dbReference type="GO" id="GO:0005975">
    <property type="term" value="P:carbohydrate metabolic process"/>
    <property type="evidence" value="ECO:0007669"/>
    <property type="project" value="InterPro"/>
</dbReference>
<dbReference type="Gene3D" id="2.40.40.10">
    <property type="entry name" value="RlpA-like domain"/>
    <property type="match status" value="1"/>
</dbReference>
<dbReference type="PANTHER" id="PTHR31836:SF21">
    <property type="entry name" value="EXPANSIN-LIKE PROTEIN 7"/>
    <property type="match status" value="1"/>
</dbReference>
<dbReference type="OrthoDB" id="5499927at2"/>
<dbReference type="InterPro" id="IPR036749">
    <property type="entry name" value="Expansin_CBD_sf"/>
</dbReference>
<dbReference type="STRING" id="28094.SAMN06295900_11589"/>
<dbReference type="Proteomes" id="UP000192911">
    <property type="component" value="Unassembled WGS sequence"/>
</dbReference>
<dbReference type="InterPro" id="IPR036908">
    <property type="entry name" value="RlpA-like_sf"/>
</dbReference>
<organism evidence="4 5">
    <name type="scientific">Trinickia caryophylli</name>
    <name type="common">Paraburkholderia caryophylli</name>
    <dbReference type="NCBI Taxonomy" id="28094"/>
    <lineage>
        <taxon>Bacteria</taxon>
        <taxon>Pseudomonadati</taxon>
        <taxon>Pseudomonadota</taxon>
        <taxon>Betaproteobacteria</taxon>
        <taxon>Burkholderiales</taxon>
        <taxon>Burkholderiaceae</taxon>
        <taxon>Trinickia</taxon>
    </lineage>
</organism>
<dbReference type="SMART" id="SM00637">
    <property type="entry name" value="CBD_II"/>
    <property type="match status" value="1"/>
</dbReference>
<keyword evidence="1" id="KW-0732">Signal</keyword>
<dbReference type="InterPro" id="IPR008965">
    <property type="entry name" value="CBM2/CBM3_carb-bd_dom_sf"/>
</dbReference>
<dbReference type="Gene3D" id="2.60.40.760">
    <property type="entry name" value="Expansin, cellulose-binding-like domain"/>
    <property type="match status" value="1"/>
</dbReference>
<evidence type="ECO:0000313" key="5">
    <source>
        <dbReference type="Proteomes" id="UP000192911"/>
    </source>
</evidence>
<feature type="domain" description="CBM2" evidence="3">
    <location>
        <begin position="160"/>
        <end position="247"/>
    </location>
</feature>
<dbReference type="SUPFAM" id="SSF50685">
    <property type="entry name" value="Barwin-like endoglucanases"/>
    <property type="match status" value="1"/>
</dbReference>
<protein>
    <submittedName>
        <fullName evidence="4">Cellulose binding domain-containing protein</fullName>
    </submittedName>
</protein>
<proteinExistence type="predicted"/>
<keyword evidence="5" id="KW-1185">Reference proteome</keyword>
<dbReference type="PANTHER" id="PTHR31836">
    <property type="match status" value="1"/>
</dbReference>
<evidence type="ECO:0000256" key="1">
    <source>
        <dbReference type="ARBA" id="ARBA00022729"/>
    </source>
</evidence>
<dbReference type="SUPFAM" id="SSF49384">
    <property type="entry name" value="Carbohydrate-binding domain"/>
    <property type="match status" value="1"/>
</dbReference>